<protein>
    <submittedName>
        <fullName evidence="3">Uncharacterized protein LOC125314264</fullName>
    </submittedName>
</protein>
<keyword evidence="2" id="KW-1185">Reference proteome</keyword>
<gene>
    <name evidence="3" type="primary">LOC125314264</name>
</gene>
<sequence length="129" mass="14519">MLENKLVATTFSASNSTLEEIYDAVAVVKFPFLMLSIVAKKHFPILLIDYLWRLVGVAMGGQLHNQLTGAGIVTVRDFVDLPGSIKTEKYCGWQNLRCYVETYFGACCIMSPMTRNLPRICVENRLPEL</sequence>
<name>A0ABM3H6B7_9MYRT</name>
<dbReference type="GeneID" id="125314264"/>
<evidence type="ECO:0000259" key="1">
    <source>
        <dbReference type="Pfam" id="PF20451"/>
    </source>
</evidence>
<dbReference type="InterPro" id="IPR046830">
    <property type="entry name" value="Calmod_bind_M"/>
</dbReference>
<dbReference type="Pfam" id="PF20451">
    <property type="entry name" value="Calmod_bind_M"/>
    <property type="match status" value="1"/>
</dbReference>
<evidence type="ECO:0000313" key="2">
    <source>
        <dbReference type="Proteomes" id="UP000827889"/>
    </source>
</evidence>
<proteinExistence type="predicted"/>
<organism evidence="2 3">
    <name type="scientific">Rhodamnia argentea</name>
    <dbReference type="NCBI Taxonomy" id="178133"/>
    <lineage>
        <taxon>Eukaryota</taxon>
        <taxon>Viridiplantae</taxon>
        <taxon>Streptophyta</taxon>
        <taxon>Embryophyta</taxon>
        <taxon>Tracheophyta</taxon>
        <taxon>Spermatophyta</taxon>
        <taxon>Magnoliopsida</taxon>
        <taxon>eudicotyledons</taxon>
        <taxon>Gunneridae</taxon>
        <taxon>Pentapetalae</taxon>
        <taxon>rosids</taxon>
        <taxon>malvids</taxon>
        <taxon>Myrtales</taxon>
        <taxon>Myrtaceae</taxon>
        <taxon>Myrtoideae</taxon>
        <taxon>Myrteae</taxon>
        <taxon>Australasian group</taxon>
        <taxon>Rhodamnia</taxon>
    </lineage>
</organism>
<dbReference type="RefSeq" id="XP_048132142.1">
    <property type="nucleotide sequence ID" value="XM_048276185.1"/>
</dbReference>
<feature type="domain" description="Calmodulin binding protein central" evidence="1">
    <location>
        <begin position="47"/>
        <end position="80"/>
    </location>
</feature>
<evidence type="ECO:0000313" key="3">
    <source>
        <dbReference type="RefSeq" id="XP_048132142.1"/>
    </source>
</evidence>
<accession>A0ABM3H6B7</accession>
<reference evidence="3" key="1">
    <citation type="submission" date="2025-08" db="UniProtKB">
        <authorList>
            <consortium name="RefSeq"/>
        </authorList>
    </citation>
    <scope>IDENTIFICATION</scope>
    <source>
        <tissue evidence="3">Leaf</tissue>
    </source>
</reference>
<dbReference type="Proteomes" id="UP000827889">
    <property type="component" value="Chromosome 3"/>
</dbReference>